<gene>
    <name evidence="1" type="ORF">NCTC9695_04225</name>
</gene>
<dbReference type="Proteomes" id="UP000275777">
    <property type="component" value="Chromosome"/>
</dbReference>
<name>A0A3S4HJT6_CHRVL</name>
<evidence type="ECO:0000313" key="1">
    <source>
        <dbReference type="EMBL" id="VEB43765.1"/>
    </source>
</evidence>
<sequence length="34" mass="3894">MQAYDDVLRDADFGFVQIRTRRPNGDVPLPSSTR</sequence>
<evidence type="ECO:0000313" key="2">
    <source>
        <dbReference type="Proteomes" id="UP000275777"/>
    </source>
</evidence>
<protein>
    <submittedName>
        <fullName evidence="1">Uncharacterized protein</fullName>
    </submittedName>
</protein>
<accession>A0A3S4HJT6</accession>
<reference evidence="1 2" key="1">
    <citation type="submission" date="2018-12" db="EMBL/GenBank/DDBJ databases">
        <authorList>
            <consortium name="Pathogen Informatics"/>
        </authorList>
    </citation>
    <scope>NUCLEOTIDE SEQUENCE [LARGE SCALE GENOMIC DNA]</scope>
    <source>
        <strain evidence="1 2">NCTC9695</strain>
    </source>
</reference>
<proteinExistence type="predicted"/>
<dbReference type="AlphaFoldDB" id="A0A3S4HJT6"/>
<organism evidence="1 2">
    <name type="scientific">Chromobacterium violaceum</name>
    <dbReference type="NCBI Taxonomy" id="536"/>
    <lineage>
        <taxon>Bacteria</taxon>
        <taxon>Pseudomonadati</taxon>
        <taxon>Pseudomonadota</taxon>
        <taxon>Betaproteobacteria</taxon>
        <taxon>Neisseriales</taxon>
        <taxon>Chromobacteriaceae</taxon>
        <taxon>Chromobacterium</taxon>
    </lineage>
</organism>
<dbReference type="EMBL" id="LR134182">
    <property type="protein sequence ID" value="VEB43765.1"/>
    <property type="molecule type" value="Genomic_DNA"/>
</dbReference>